<dbReference type="InterPro" id="IPR005500">
    <property type="entry name" value="DUF309"/>
</dbReference>
<dbReference type="SUPFAM" id="SSF140663">
    <property type="entry name" value="TTHA0068-like"/>
    <property type="match status" value="1"/>
</dbReference>
<keyword evidence="3" id="KW-1185">Reference proteome</keyword>
<dbReference type="RefSeq" id="WP_136447578.1">
    <property type="nucleotide sequence ID" value="NZ_SSXH01000131.1"/>
</dbReference>
<organism evidence="2 3">
    <name type="scientific">Candidatus Frankia alpina</name>
    <dbReference type="NCBI Taxonomy" id="2699483"/>
    <lineage>
        <taxon>Bacteria</taxon>
        <taxon>Bacillati</taxon>
        <taxon>Actinomycetota</taxon>
        <taxon>Actinomycetes</taxon>
        <taxon>Frankiales</taxon>
        <taxon>Frankiaceae</taxon>
        <taxon>Frankia</taxon>
    </lineage>
</organism>
<dbReference type="OrthoDB" id="160968at2"/>
<evidence type="ECO:0000313" key="2">
    <source>
        <dbReference type="EMBL" id="THJ75056.1"/>
    </source>
</evidence>
<gene>
    <name evidence="2" type="ORF">E7Y31_07780</name>
</gene>
<reference evidence="2 3" key="1">
    <citation type="submission" date="2019-04" db="EMBL/GenBank/DDBJ databases">
        <title>Draft genome sequences for three unisolated Alnus-infective Frankia Sp+ strains, AgTrS, AiOr and AvVan, the first sequenced Frankia strains able to sporulate in-planta.</title>
        <authorList>
            <person name="Bethencourt L."/>
            <person name="Vautrin F."/>
            <person name="Taib N."/>
            <person name="Dubost A."/>
            <person name="Castro-Garcia L."/>
            <person name="Imbaud O."/>
            <person name="Abrouk D."/>
            <person name="Fournier P."/>
            <person name="Briolay J."/>
            <person name="Nguyen A."/>
            <person name="Normand P."/>
            <person name="Fernandez M.P."/>
            <person name="Brochier-Armanet C."/>
            <person name="Herrera-Belaroussi A."/>
        </authorList>
    </citation>
    <scope>NUCLEOTIDE SEQUENCE [LARGE SCALE GENOMIC DNA]</scope>
    <source>
        <strain evidence="2 3">AvVan</strain>
    </source>
</reference>
<dbReference type="AlphaFoldDB" id="A0A4S5ERS9"/>
<feature type="region of interest" description="Disordered" evidence="1">
    <location>
        <begin position="1"/>
        <end position="42"/>
    </location>
</feature>
<comment type="caution">
    <text evidence="2">The sequence shown here is derived from an EMBL/GenBank/DDBJ whole genome shotgun (WGS) entry which is preliminary data.</text>
</comment>
<proteinExistence type="predicted"/>
<dbReference type="Pfam" id="PF03745">
    <property type="entry name" value="DUF309"/>
    <property type="match status" value="1"/>
</dbReference>
<dbReference type="InterPro" id="IPR023203">
    <property type="entry name" value="TTHA0068_sf"/>
</dbReference>
<feature type="compositionally biased region" description="Basic and acidic residues" evidence="1">
    <location>
        <begin position="1"/>
        <end position="40"/>
    </location>
</feature>
<dbReference type="Proteomes" id="UP000305282">
    <property type="component" value="Unassembled WGS sequence"/>
</dbReference>
<sequence length="175" mass="18587">MTTSRDPGHPDGGELVRHRPGRGDHPDPVAETAERPRDALGRFLPPGVAGVPPLELPTSLPPRAALAAAQHLLDTGHPFQAHEVLEAAWKSADDVERNLWRGLTQLAVGVTHLARGNVRGGVAVLGRASDNLAPYAEYPPHDVDVAGLRGWIADRVAADRVAAGTPVGRPPRLLR</sequence>
<dbReference type="PANTHER" id="PTHR34796">
    <property type="entry name" value="EXPRESSED PROTEIN"/>
    <property type="match status" value="1"/>
</dbReference>
<protein>
    <submittedName>
        <fullName evidence="2">DUF309 domain-containing protein</fullName>
    </submittedName>
</protein>
<evidence type="ECO:0000256" key="1">
    <source>
        <dbReference type="SAM" id="MobiDB-lite"/>
    </source>
</evidence>
<accession>A0A4S5ERS9</accession>
<evidence type="ECO:0000313" key="3">
    <source>
        <dbReference type="Proteomes" id="UP000305282"/>
    </source>
</evidence>
<name>A0A4S5ERS9_9ACTN</name>
<dbReference type="PANTHER" id="PTHR34796:SF1">
    <property type="entry name" value="EXPRESSED PROTEIN"/>
    <property type="match status" value="1"/>
</dbReference>
<dbReference type="EMBL" id="SSXH01000131">
    <property type="protein sequence ID" value="THJ75056.1"/>
    <property type="molecule type" value="Genomic_DNA"/>
</dbReference>
<dbReference type="Gene3D" id="1.10.3450.10">
    <property type="entry name" value="TTHA0068-like"/>
    <property type="match status" value="1"/>
</dbReference>